<evidence type="ECO:0000313" key="2">
    <source>
        <dbReference type="EMBL" id="NEN23429.1"/>
    </source>
</evidence>
<evidence type="ECO:0000313" key="3">
    <source>
        <dbReference type="Proteomes" id="UP000486602"/>
    </source>
</evidence>
<protein>
    <submittedName>
        <fullName evidence="2">IS200/IS605 family transposase</fullName>
    </submittedName>
</protein>
<dbReference type="GO" id="GO:0004803">
    <property type="term" value="F:transposase activity"/>
    <property type="evidence" value="ECO:0007669"/>
    <property type="project" value="InterPro"/>
</dbReference>
<dbReference type="InterPro" id="IPR002686">
    <property type="entry name" value="Transposase_17"/>
</dbReference>
<dbReference type="SMART" id="SM01321">
    <property type="entry name" value="Y1_Tnp"/>
    <property type="match status" value="1"/>
</dbReference>
<dbReference type="Proteomes" id="UP000486602">
    <property type="component" value="Unassembled WGS sequence"/>
</dbReference>
<dbReference type="Gene3D" id="3.30.70.1290">
    <property type="entry name" value="Transposase IS200-like"/>
    <property type="match status" value="1"/>
</dbReference>
<sequence length="153" mass="17822">MANAFSKQYVHAIFAVKYRKSTFSPEIKPTAFAIIAQQVKDTGCDSLIVNGVEDHVHCLFSIPPKFSTSEILQKIKGNSSKDFNKLEMFDTPFRWQTGYGAFSQSYRELDMIYKYIENQEAHHRTESFPDEFLRLLTEQNIDFDPKYLFESLQ</sequence>
<dbReference type="GO" id="GO:0006313">
    <property type="term" value="P:DNA transposition"/>
    <property type="evidence" value="ECO:0007669"/>
    <property type="project" value="InterPro"/>
</dbReference>
<dbReference type="PANTHER" id="PTHR33360">
    <property type="entry name" value="TRANSPOSASE FOR INSERTION SEQUENCE ELEMENT IS200"/>
    <property type="match status" value="1"/>
</dbReference>
<name>A0A7K3WP40_9FLAO</name>
<proteinExistence type="predicted"/>
<reference evidence="2 3" key="1">
    <citation type="submission" date="2020-02" db="EMBL/GenBank/DDBJ databases">
        <title>Out from the shadows clarifying the taxonomy of the family Cryomorphaceae and related taxa by utilizing the GTDB taxonomic framework.</title>
        <authorList>
            <person name="Bowman J.P."/>
        </authorList>
    </citation>
    <scope>NUCLEOTIDE SEQUENCE [LARGE SCALE GENOMIC DNA]</scope>
    <source>
        <strain evidence="2 3">QSSC 1-22</strain>
    </source>
</reference>
<dbReference type="SUPFAM" id="SSF143422">
    <property type="entry name" value="Transposase IS200-like"/>
    <property type="match status" value="1"/>
</dbReference>
<comment type="caution">
    <text evidence="2">The sequence shown here is derived from an EMBL/GenBank/DDBJ whole genome shotgun (WGS) entry which is preliminary data.</text>
</comment>
<dbReference type="InterPro" id="IPR036515">
    <property type="entry name" value="Transposase_17_sf"/>
</dbReference>
<dbReference type="RefSeq" id="WP_163284653.1">
    <property type="nucleotide sequence ID" value="NZ_JAAGVY010000011.1"/>
</dbReference>
<dbReference type="NCBIfam" id="NF033573">
    <property type="entry name" value="transpos_IS200"/>
    <property type="match status" value="1"/>
</dbReference>
<dbReference type="PANTHER" id="PTHR33360:SF2">
    <property type="entry name" value="TRANSPOSASE FOR INSERTION SEQUENCE ELEMENT IS200"/>
    <property type="match status" value="1"/>
</dbReference>
<evidence type="ECO:0000259" key="1">
    <source>
        <dbReference type="SMART" id="SM01321"/>
    </source>
</evidence>
<dbReference type="GO" id="GO:0003677">
    <property type="term" value="F:DNA binding"/>
    <property type="evidence" value="ECO:0007669"/>
    <property type="project" value="InterPro"/>
</dbReference>
<feature type="domain" description="Transposase IS200-like" evidence="1">
    <location>
        <begin position="5"/>
        <end position="119"/>
    </location>
</feature>
<dbReference type="EMBL" id="JAAGVY010000011">
    <property type="protein sequence ID" value="NEN23429.1"/>
    <property type="molecule type" value="Genomic_DNA"/>
</dbReference>
<gene>
    <name evidence="2" type="primary">tnpA</name>
    <name evidence="2" type="ORF">G3O08_07940</name>
</gene>
<accession>A0A7K3WP40</accession>
<dbReference type="Pfam" id="PF01797">
    <property type="entry name" value="Y1_Tnp"/>
    <property type="match status" value="1"/>
</dbReference>
<keyword evidence="3" id="KW-1185">Reference proteome</keyword>
<dbReference type="AlphaFoldDB" id="A0A7K3WP40"/>
<organism evidence="2 3">
    <name type="scientific">Cryomorpha ignava</name>
    <dbReference type="NCBI Taxonomy" id="101383"/>
    <lineage>
        <taxon>Bacteria</taxon>
        <taxon>Pseudomonadati</taxon>
        <taxon>Bacteroidota</taxon>
        <taxon>Flavobacteriia</taxon>
        <taxon>Flavobacteriales</taxon>
        <taxon>Cryomorphaceae</taxon>
        <taxon>Cryomorpha</taxon>
    </lineage>
</organism>